<evidence type="ECO:0000259" key="2">
    <source>
        <dbReference type="Pfam" id="PF02272"/>
    </source>
</evidence>
<reference evidence="3 4" key="1">
    <citation type="submission" date="2021-10" db="EMBL/GenBank/DDBJ databases">
        <title>Anaerobic single-cell dispensing facilitates the cultivation of human gut bacteria.</title>
        <authorList>
            <person name="Afrizal A."/>
        </authorList>
    </citation>
    <scope>NUCLEOTIDE SEQUENCE [LARGE SCALE GENOMIC DNA]</scope>
    <source>
        <strain evidence="3 4">CLA-AA-H244</strain>
    </source>
</reference>
<organism evidence="3 4">
    <name type="scientific">Gallintestinimicrobium propionicum</name>
    <dbReference type="NCBI Taxonomy" id="2981770"/>
    <lineage>
        <taxon>Bacteria</taxon>
        <taxon>Bacillati</taxon>
        <taxon>Bacillota</taxon>
        <taxon>Clostridia</taxon>
        <taxon>Lachnospirales</taxon>
        <taxon>Lachnospiraceae</taxon>
        <taxon>Gallintestinimicrobium</taxon>
    </lineage>
</organism>
<dbReference type="InterPro" id="IPR051319">
    <property type="entry name" value="Oligoribo/pAp-PDE_c-di-AMP_PDE"/>
</dbReference>
<dbReference type="RefSeq" id="WP_308727449.1">
    <property type="nucleotide sequence ID" value="NZ_JAJEQF010000001.1"/>
</dbReference>
<dbReference type="GO" id="GO:0003676">
    <property type="term" value="F:nucleic acid binding"/>
    <property type="evidence" value="ECO:0007669"/>
    <property type="project" value="InterPro"/>
</dbReference>
<dbReference type="Pfam" id="PF01368">
    <property type="entry name" value="DHH"/>
    <property type="match status" value="1"/>
</dbReference>
<feature type="domain" description="DDH" evidence="1">
    <location>
        <begin position="14"/>
        <end position="153"/>
    </location>
</feature>
<dbReference type="Pfam" id="PF02272">
    <property type="entry name" value="DHHA1"/>
    <property type="match status" value="1"/>
</dbReference>
<evidence type="ECO:0000313" key="3">
    <source>
        <dbReference type="EMBL" id="MCC2166229.1"/>
    </source>
</evidence>
<dbReference type="PANTHER" id="PTHR47618:SF1">
    <property type="entry name" value="BIFUNCTIONAL OLIGORIBONUCLEASE AND PAP PHOSPHATASE NRNA"/>
    <property type="match status" value="1"/>
</dbReference>
<dbReference type="InterPro" id="IPR038763">
    <property type="entry name" value="DHH_sf"/>
</dbReference>
<proteinExistence type="predicted"/>
<sequence>MRKILEELGSRDTIAIGGHVRPDGDCVGSCMGMYLYLKKALPGAQIDVYLEKPADIFDCIHGIEDVRTDCSKDCVYDVFIVLDTSKERLGDAEKYFRTAKKTINVDHHISNASGCGDVNYCKPDASSASELVYELLEEKYMDAEIAKVLYLGIVHDTGVFQYSNTTPDTLRIAANLLAYGFDFSKLIDETFFEKTYVQNQVLGRALLESVRFMDGRCIFSSIDLKTMEFYKVVPKDLDGIVSQLRITKGVECAIFLYQTKTLEYKVSLRSNGKVDVAAIASYFGGGGHVRAAGCTMQGTVHDCVNNLSEQIEKQLIKAE</sequence>
<dbReference type="EMBL" id="JAJEQF010000001">
    <property type="protein sequence ID" value="MCC2166229.1"/>
    <property type="molecule type" value="Genomic_DNA"/>
</dbReference>
<dbReference type="Gene3D" id="3.10.310.30">
    <property type="match status" value="1"/>
</dbReference>
<keyword evidence="4" id="KW-1185">Reference proteome</keyword>
<dbReference type="SUPFAM" id="SSF64182">
    <property type="entry name" value="DHH phosphoesterases"/>
    <property type="match status" value="1"/>
</dbReference>
<gene>
    <name evidence="3" type="ORF">LKD45_00700</name>
</gene>
<accession>A0AAE3AR00</accession>
<evidence type="ECO:0000259" key="1">
    <source>
        <dbReference type="Pfam" id="PF01368"/>
    </source>
</evidence>
<evidence type="ECO:0000313" key="4">
    <source>
        <dbReference type="Proteomes" id="UP001199355"/>
    </source>
</evidence>
<protein>
    <submittedName>
        <fullName evidence="3">Bifunctional oligoribonuclease/PAP phosphatase NrnA</fullName>
    </submittedName>
</protein>
<dbReference type="Gene3D" id="3.90.1640.10">
    <property type="entry name" value="inorganic pyrophosphatase (n-terminal core)"/>
    <property type="match status" value="1"/>
</dbReference>
<dbReference type="AlphaFoldDB" id="A0AAE3AR00"/>
<name>A0AAE3AR00_9FIRM</name>
<comment type="caution">
    <text evidence="3">The sequence shown here is derived from an EMBL/GenBank/DDBJ whole genome shotgun (WGS) entry which is preliminary data.</text>
</comment>
<dbReference type="InterPro" id="IPR003156">
    <property type="entry name" value="DHHA1_dom"/>
</dbReference>
<dbReference type="PANTHER" id="PTHR47618">
    <property type="entry name" value="BIFUNCTIONAL OLIGORIBONUCLEASE AND PAP PHOSPHATASE NRNA"/>
    <property type="match status" value="1"/>
</dbReference>
<dbReference type="Proteomes" id="UP001199355">
    <property type="component" value="Unassembled WGS sequence"/>
</dbReference>
<feature type="domain" description="DHHA1" evidence="2">
    <location>
        <begin position="232"/>
        <end position="315"/>
    </location>
</feature>
<dbReference type="InterPro" id="IPR001667">
    <property type="entry name" value="DDH_dom"/>
</dbReference>